<dbReference type="InterPro" id="IPR011659">
    <property type="entry name" value="WD40"/>
</dbReference>
<evidence type="ECO:0000313" key="2">
    <source>
        <dbReference type="EMBL" id="GAA3242214.1"/>
    </source>
</evidence>
<reference evidence="3" key="1">
    <citation type="journal article" date="2019" name="Int. J. Syst. Evol. Microbiol.">
        <title>The Global Catalogue of Microorganisms (GCM) 10K type strain sequencing project: providing services to taxonomists for standard genome sequencing and annotation.</title>
        <authorList>
            <consortium name="The Broad Institute Genomics Platform"/>
            <consortium name="The Broad Institute Genome Sequencing Center for Infectious Disease"/>
            <person name="Wu L."/>
            <person name="Ma J."/>
        </authorList>
    </citation>
    <scope>NUCLEOTIDE SEQUENCE [LARGE SCALE GENOMIC DNA]</scope>
    <source>
        <strain evidence="3">JCM 9377</strain>
    </source>
</reference>
<gene>
    <name evidence="2" type="ORF">GCM10010468_79810</name>
</gene>
<protein>
    <submittedName>
        <fullName evidence="2">PD40 domain-containing protein</fullName>
    </submittedName>
</protein>
<dbReference type="Pfam" id="PF07676">
    <property type="entry name" value="PD40"/>
    <property type="match status" value="1"/>
</dbReference>
<organism evidence="2 3">
    <name type="scientific">Actinocorallia longicatena</name>
    <dbReference type="NCBI Taxonomy" id="111803"/>
    <lineage>
        <taxon>Bacteria</taxon>
        <taxon>Bacillati</taxon>
        <taxon>Actinomycetota</taxon>
        <taxon>Actinomycetes</taxon>
        <taxon>Streptosporangiales</taxon>
        <taxon>Thermomonosporaceae</taxon>
        <taxon>Actinocorallia</taxon>
    </lineage>
</organism>
<evidence type="ECO:0000313" key="3">
    <source>
        <dbReference type="Proteomes" id="UP001501237"/>
    </source>
</evidence>
<feature type="region of interest" description="Disordered" evidence="1">
    <location>
        <begin position="284"/>
        <end position="304"/>
    </location>
</feature>
<proteinExistence type="predicted"/>
<evidence type="ECO:0000256" key="1">
    <source>
        <dbReference type="SAM" id="MobiDB-lite"/>
    </source>
</evidence>
<comment type="caution">
    <text evidence="2">The sequence shown here is derived from an EMBL/GenBank/DDBJ whole genome shotgun (WGS) entry which is preliminary data.</text>
</comment>
<name>A0ABP6QU07_9ACTN</name>
<dbReference type="Proteomes" id="UP001501237">
    <property type="component" value="Unassembled WGS sequence"/>
</dbReference>
<keyword evidence="3" id="KW-1185">Reference proteome</keyword>
<sequence length="304" mass="32661">MLVLALAGLVLAAAAAGFVLRARPQAGPAAEDVGLGGLLFRDMKAGNRLAVLRDGRRVVSARQCMRFYAAARTGVCLHDDGGLIPSYSAEILDARLRPVRTLAVAGTPSRARVSPSGNLVAWTMFVTGDSYTGVDFTTRTSVLDLRGGDPVDLETYALRGVARDRDRNIWGVTFADDGTFYATLATRGRTHLVRGDVAARTLTALRENVECPSLSPDGTRLAYKKRVRSIASGSPWEPHVLDLATMTDRPLAERRSVDDQIAWQDDRTLLYAVAREGGSDLWTVPADGTGAPRTVVRDALSPSP</sequence>
<dbReference type="Gene3D" id="2.120.10.30">
    <property type="entry name" value="TolB, C-terminal domain"/>
    <property type="match status" value="1"/>
</dbReference>
<dbReference type="SUPFAM" id="SSF82171">
    <property type="entry name" value="DPP6 N-terminal domain-like"/>
    <property type="match status" value="1"/>
</dbReference>
<dbReference type="InterPro" id="IPR011042">
    <property type="entry name" value="6-blade_b-propeller_TolB-like"/>
</dbReference>
<dbReference type="EMBL" id="BAAAUV010000049">
    <property type="protein sequence ID" value="GAA3242214.1"/>
    <property type="molecule type" value="Genomic_DNA"/>
</dbReference>
<accession>A0ABP6QU07</accession>